<comment type="caution">
    <text evidence="1">The sequence shown here is derived from an EMBL/GenBank/DDBJ whole genome shotgun (WGS) entry which is preliminary data.</text>
</comment>
<gene>
    <name evidence="1" type="ORF">LCGC14_2261940</name>
</gene>
<organism evidence="1">
    <name type="scientific">marine sediment metagenome</name>
    <dbReference type="NCBI Taxonomy" id="412755"/>
    <lineage>
        <taxon>unclassified sequences</taxon>
        <taxon>metagenomes</taxon>
        <taxon>ecological metagenomes</taxon>
    </lineage>
</organism>
<proteinExistence type="predicted"/>
<dbReference type="EMBL" id="LAZR01031079">
    <property type="protein sequence ID" value="KKL54785.1"/>
    <property type="molecule type" value="Genomic_DNA"/>
</dbReference>
<dbReference type="AlphaFoldDB" id="A0A0F9FBV5"/>
<accession>A0A0F9FBV5</accession>
<evidence type="ECO:0000313" key="1">
    <source>
        <dbReference type="EMBL" id="KKL54785.1"/>
    </source>
</evidence>
<sequence>MAHTRSWSTAYEAIPAGSDAIREGDDRIRELKSDVRERMTLEHAFKEDQTFDGMHAFAQNLAKTTATLTEIETFIGAAGGNTITLNPALLAGKPYFVMKNDSSANPVTVSLASGNWNNIAVAEHTFYSGSSPDIVLANRGDYIWGICDGTDFWIYGLRRSALRTLTADGTIDEFDDVVLLDGTGATVDATLPAANTVEGKVFHIKAINIDNTCTIIGTIDGVASPTPTLNETYIIASNGTEYKHLDKYIINTVNLANDSVTAAKIDTNAVGTSEIVANAVTAAKLDLTGTEASRSLAGSATWVISEGLYYFTSTLSTNVEVRINGTWRLIEQFTTASTGFIWSDGTNMRLKNNTAGLATIRYFKRD</sequence>
<name>A0A0F9FBV5_9ZZZZ</name>
<reference evidence="1" key="1">
    <citation type="journal article" date="2015" name="Nature">
        <title>Complex archaea that bridge the gap between prokaryotes and eukaryotes.</title>
        <authorList>
            <person name="Spang A."/>
            <person name="Saw J.H."/>
            <person name="Jorgensen S.L."/>
            <person name="Zaremba-Niedzwiedzka K."/>
            <person name="Martijn J."/>
            <person name="Lind A.E."/>
            <person name="van Eijk R."/>
            <person name="Schleper C."/>
            <person name="Guy L."/>
            <person name="Ettema T.J."/>
        </authorList>
    </citation>
    <scope>NUCLEOTIDE SEQUENCE</scope>
</reference>
<protein>
    <submittedName>
        <fullName evidence="1">Uncharacterized protein</fullName>
    </submittedName>
</protein>